<dbReference type="EMBL" id="JAWJWE010000036">
    <property type="protein sequence ID" value="KAK6629970.1"/>
    <property type="molecule type" value="Genomic_DNA"/>
</dbReference>
<keyword evidence="5" id="KW-1133">Transmembrane helix</keyword>
<dbReference type="InterPro" id="IPR036291">
    <property type="entry name" value="NAD(P)-bd_dom_sf"/>
</dbReference>
<evidence type="ECO:0000256" key="2">
    <source>
        <dbReference type="ARBA" id="ARBA00023002"/>
    </source>
</evidence>
<dbReference type="GO" id="GO:0016616">
    <property type="term" value="F:oxidoreductase activity, acting on the CH-OH group of donors, NAD or NADP as acceptor"/>
    <property type="evidence" value="ECO:0007669"/>
    <property type="project" value="TreeGrafter"/>
</dbReference>
<keyword evidence="5" id="KW-0812">Transmembrane</keyword>
<keyword evidence="5" id="KW-0472">Membrane</keyword>
<organism evidence="6 7">
    <name type="scientific">Polyplax serrata</name>
    <name type="common">Common mouse louse</name>
    <dbReference type="NCBI Taxonomy" id="468196"/>
    <lineage>
        <taxon>Eukaryota</taxon>
        <taxon>Metazoa</taxon>
        <taxon>Ecdysozoa</taxon>
        <taxon>Arthropoda</taxon>
        <taxon>Hexapoda</taxon>
        <taxon>Insecta</taxon>
        <taxon>Pterygota</taxon>
        <taxon>Neoptera</taxon>
        <taxon>Paraneoptera</taxon>
        <taxon>Psocodea</taxon>
        <taxon>Troctomorpha</taxon>
        <taxon>Phthiraptera</taxon>
        <taxon>Anoplura</taxon>
        <taxon>Polyplacidae</taxon>
        <taxon>Polyplax</taxon>
    </lineage>
</organism>
<evidence type="ECO:0000256" key="1">
    <source>
        <dbReference type="ARBA" id="ARBA00006484"/>
    </source>
</evidence>
<sequence length="314" mass="35359">MKDSDERTQYVVRLLKDTFWFFILSVYYFCESIILFCVPRKFRAKSVAGEIVLVTGAGGGLGRLMALKFAKLGATVIVWDIKKDGVKDTIELITKYGGKAHGFICDLTNREEIYKTANSVKRTIGNVSILVNNAGIVFGKTLLDLPDEEIDTTFQVNILAHYWTTKAFLKEMMEKNHGHIVTVASVAGLLGTYRCTDYSATKFAAVGFHESLFTELKAHGYDGIQLTLICPYYINTGMFYGVKPRLMSMLEPEEVAEQSVAAILANEINVTLPTCIRYFLPLKCFLPDKLCWALMYHVMQGPQSMMSFKGREKR</sequence>
<dbReference type="CDD" id="cd05339">
    <property type="entry name" value="17beta-HSDXI-like_SDR_c"/>
    <property type="match status" value="1"/>
</dbReference>
<evidence type="ECO:0000256" key="4">
    <source>
        <dbReference type="RuleBase" id="RU000363"/>
    </source>
</evidence>
<dbReference type="Pfam" id="PF00106">
    <property type="entry name" value="adh_short"/>
    <property type="match status" value="1"/>
</dbReference>
<feature type="transmembrane region" description="Helical" evidence="5">
    <location>
        <begin position="20"/>
        <end position="38"/>
    </location>
</feature>
<dbReference type="InterPro" id="IPR002347">
    <property type="entry name" value="SDR_fam"/>
</dbReference>
<dbReference type="Gene3D" id="3.40.50.720">
    <property type="entry name" value="NAD(P)-binding Rossmann-like Domain"/>
    <property type="match status" value="1"/>
</dbReference>
<dbReference type="FunFam" id="3.40.50.720:FF:000202">
    <property type="entry name" value="Short-chain dehydrogenase/reductase family 16C member 6"/>
    <property type="match status" value="1"/>
</dbReference>
<comment type="similarity">
    <text evidence="1 4">Belongs to the short-chain dehydrogenases/reductases (SDR) family.</text>
</comment>
<comment type="caution">
    <text evidence="6">The sequence shown here is derived from an EMBL/GenBank/DDBJ whole genome shotgun (WGS) entry which is preliminary data.</text>
</comment>
<accession>A0AAN8NXD8</accession>
<dbReference type="GO" id="GO:0005811">
    <property type="term" value="C:lipid droplet"/>
    <property type="evidence" value="ECO:0007669"/>
    <property type="project" value="TreeGrafter"/>
</dbReference>
<protein>
    <submittedName>
        <fullName evidence="6">Uncharacterized protein</fullName>
    </submittedName>
</protein>
<dbReference type="SUPFAM" id="SSF51735">
    <property type="entry name" value="NAD(P)-binding Rossmann-fold domains"/>
    <property type="match status" value="1"/>
</dbReference>
<evidence type="ECO:0000313" key="6">
    <source>
        <dbReference type="EMBL" id="KAK6629970.1"/>
    </source>
</evidence>
<keyword evidence="3" id="KW-0520">NAD</keyword>
<reference evidence="6 7" key="1">
    <citation type="submission" date="2023-10" db="EMBL/GenBank/DDBJ databases">
        <title>Genomes of two closely related lineages of the louse Polyplax serrata with different host specificities.</title>
        <authorList>
            <person name="Martinu J."/>
            <person name="Tarabai H."/>
            <person name="Stefka J."/>
            <person name="Hypsa V."/>
        </authorList>
    </citation>
    <scope>NUCLEOTIDE SEQUENCE [LARGE SCALE GENOMIC DNA]</scope>
    <source>
        <strain evidence="6">HR10_N</strain>
    </source>
</reference>
<gene>
    <name evidence="6" type="ORF">RUM43_003791</name>
</gene>
<evidence type="ECO:0000256" key="5">
    <source>
        <dbReference type="SAM" id="Phobius"/>
    </source>
</evidence>
<dbReference type="PANTHER" id="PTHR24322:SF729">
    <property type="entry name" value="MIP05442P"/>
    <property type="match status" value="1"/>
</dbReference>
<evidence type="ECO:0000256" key="3">
    <source>
        <dbReference type="ARBA" id="ARBA00023027"/>
    </source>
</evidence>
<proteinExistence type="inferred from homology"/>
<keyword evidence="2" id="KW-0560">Oxidoreductase</keyword>
<name>A0AAN8NXD8_POLSC</name>
<dbReference type="PANTHER" id="PTHR24322">
    <property type="entry name" value="PKSB"/>
    <property type="match status" value="1"/>
</dbReference>
<dbReference type="AlphaFoldDB" id="A0AAN8NXD8"/>
<dbReference type="Proteomes" id="UP001372834">
    <property type="component" value="Unassembled WGS sequence"/>
</dbReference>
<dbReference type="PRINTS" id="PR00081">
    <property type="entry name" value="GDHRDH"/>
</dbReference>
<dbReference type="PRINTS" id="PR00080">
    <property type="entry name" value="SDRFAMILY"/>
</dbReference>
<evidence type="ECO:0000313" key="7">
    <source>
        <dbReference type="Proteomes" id="UP001372834"/>
    </source>
</evidence>